<comment type="caution">
    <text evidence="3">The sequence shown here is derived from an EMBL/GenBank/DDBJ whole genome shotgun (WGS) entry which is preliminary data.</text>
</comment>
<dbReference type="AlphaFoldDB" id="A0A919AXN4"/>
<dbReference type="InterPro" id="IPR007060">
    <property type="entry name" value="FtsL/DivIC"/>
</dbReference>
<gene>
    <name evidence="3" type="ORF">GCM10017044_24420</name>
</gene>
<evidence type="ECO:0000256" key="2">
    <source>
        <dbReference type="SAM" id="Phobius"/>
    </source>
</evidence>
<keyword evidence="2" id="KW-0472">Membrane</keyword>
<keyword evidence="1" id="KW-0175">Coiled coil</keyword>
<protein>
    <recommendedName>
        <fullName evidence="5">Septum formation initiator family protein</fullName>
    </recommendedName>
</protein>
<feature type="coiled-coil region" evidence="1">
    <location>
        <begin position="41"/>
        <end position="75"/>
    </location>
</feature>
<dbReference type="Proteomes" id="UP000630923">
    <property type="component" value="Unassembled WGS sequence"/>
</dbReference>
<evidence type="ECO:0000313" key="3">
    <source>
        <dbReference type="EMBL" id="GHF28335.1"/>
    </source>
</evidence>
<proteinExistence type="predicted"/>
<keyword evidence="2" id="KW-1133">Transmembrane helix</keyword>
<accession>A0A919AXN4</accession>
<evidence type="ECO:0000313" key="4">
    <source>
        <dbReference type="Proteomes" id="UP000630923"/>
    </source>
</evidence>
<dbReference type="RefSeq" id="WP_191253347.1">
    <property type="nucleotide sequence ID" value="NZ_BNCI01000002.1"/>
</dbReference>
<organism evidence="3 4">
    <name type="scientific">Kordiimonas sediminis</name>
    <dbReference type="NCBI Taxonomy" id="1735581"/>
    <lineage>
        <taxon>Bacteria</taxon>
        <taxon>Pseudomonadati</taxon>
        <taxon>Pseudomonadota</taxon>
        <taxon>Alphaproteobacteria</taxon>
        <taxon>Kordiimonadales</taxon>
        <taxon>Kordiimonadaceae</taxon>
        <taxon>Kordiimonas</taxon>
    </lineage>
</organism>
<dbReference type="Pfam" id="PF04977">
    <property type="entry name" value="DivIC"/>
    <property type="match status" value="1"/>
</dbReference>
<dbReference type="EMBL" id="BNCI01000002">
    <property type="protein sequence ID" value="GHF28335.1"/>
    <property type="molecule type" value="Genomic_DNA"/>
</dbReference>
<feature type="transmembrane region" description="Helical" evidence="2">
    <location>
        <begin position="7"/>
        <end position="29"/>
    </location>
</feature>
<evidence type="ECO:0008006" key="5">
    <source>
        <dbReference type="Google" id="ProtNLM"/>
    </source>
</evidence>
<evidence type="ECO:0000256" key="1">
    <source>
        <dbReference type="SAM" id="Coils"/>
    </source>
</evidence>
<reference evidence="3" key="1">
    <citation type="journal article" date="2014" name="Int. J. Syst. Evol. Microbiol.">
        <title>Complete genome sequence of Corynebacterium casei LMG S-19264T (=DSM 44701T), isolated from a smear-ripened cheese.</title>
        <authorList>
            <consortium name="US DOE Joint Genome Institute (JGI-PGF)"/>
            <person name="Walter F."/>
            <person name="Albersmeier A."/>
            <person name="Kalinowski J."/>
            <person name="Ruckert C."/>
        </authorList>
    </citation>
    <scope>NUCLEOTIDE SEQUENCE</scope>
    <source>
        <strain evidence="3">KCTC 42590</strain>
    </source>
</reference>
<reference evidence="3" key="2">
    <citation type="submission" date="2020-09" db="EMBL/GenBank/DDBJ databases">
        <authorList>
            <person name="Sun Q."/>
            <person name="Kim S."/>
        </authorList>
    </citation>
    <scope>NUCLEOTIDE SEQUENCE</scope>
    <source>
        <strain evidence="3">KCTC 42590</strain>
    </source>
</reference>
<sequence>MMSRDNISTFFLNTGLAVLWVLVIVYIAFHAFQGSSGLGELKRLERRIVEVQGVAMDVEHERHVIERRLDALSEDSIDPDMLEEKVREKLGFVHPDELVLFVDASGIN</sequence>
<keyword evidence="2" id="KW-0812">Transmembrane</keyword>
<keyword evidence="4" id="KW-1185">Reference proteome</keyword>
<name>A0A919AXN4_9PROT</name>